<keyword evidence="2" id="KW-1185">Reference proteome</keyword>
<evidence type="ECO:0000313" key="1">
    <source>
        <dbReference type="EMBL" id="KAI3788701.1"/>
    </source>
</evidence>
<comment type="caution">
    <text evidence="1">The sequence shown here is derived from an EMBL/GenBank/DDBJ whole genome shotgun (WGS) entry which is preliminary data.</text>
</comment>
<organism evidence="1 2">
    <name type="scientific">Cichorium intybus</name>
    <name type="common">Chicory</name>
    <dbReference type="NCBI Taxonomy" id="13427"/>
    <lineage>
        <taxon>Eukaryota</taxon>
        <taxon>Viridiplantae</taxon>
        <taxon>Streptophyta</taxon>
        <taxon>Embryophyta</taxon>
        <taxon>Tracheophyta</taxon>
        <taxon>Spermatophyta</taxon>
        <taxon>Magnoliopsida</taxon>
        <taxon>eudicotyledons</taxon>
        <taxon>Gunneridae</taxon>
        <taxon>Pentapetalae</taxon>
        <taxon>asterids</taxon>
        <taxon>campanulids</taxon>
        <taxon>Asterales</taxon>
        <taxon>Asteraceae</taxon>
        <taxon>Cichorioideae</taxon>
        <taxon>Cichorieae</taxon>
        <taxon>Cichoriinae</taxon>
        <taxon>Cichorium</taxon>
    </lineage>
</organism>
<evidence type="ECO:0000313" key="2">
    <source>
        <dbReference type="Proteomes" id="UP001055811"/>
    </source>
</evidence>
<protein>
    <submittedName>
        <fullName evidence="1">Uncharacterized protein</fullName>
    </submittedName>
</protein>
<name>A0ACB9H041_CICIN</name>
<sequence length="74" mass="8327">MVKVMNCWMPRGRSGHLQDIVEVKLACVDIIPATKQDEIESESESGAPESHNQRHGLRMVMEIEFLSATFADIL</sequence>
<gene>
    <name evidence="1" type="ORF">L2E82_01474</name>
</gene>
<dbReference type="Proteomes" id="UP001055811">
    <property type="component" value="Linkage Group LG01"/>
</dbReference>
<accession>A0ACB9H041</accession>
<reference evidence="2" key="1">
    <citation type="journal article" date="2022" name="Mol. Ecol. Resour.">
        <title>The genomes of chicory, endive, great burdock and yacon provide insights into Asteraceae palaeo-polyploidization history and plant inulin production.</title>
        <authorList>
            <person name="Fan W."/>
            <person name="Wang S."/>
            <person name="Wang H."/>
            <person name="Wang A."/>
            <person name="Jiang F."/>
            <person name="Liu H."/>
            <person name="Zhao H."/>
            <person name="Xu D."/>
            <person name="Zhang Y."/>
        </authorList>
    </citation>
    <scope>NUCLEOTIDE SEQUENCE [LARGE SCALE GENOMIC DNA]</scope>
    <source>
        <strain evidence="2">cv. Punajuju</strain>
    </source>
</reference>
<proteinExistence type="predicted"/>
<dbReference type="EMBL" id="CM042009">
    <property type="protein sequence ID" value="KAI3788701.1"/>
    <property type="molecule type" value="Genomic_DNA"/>
</dbReference>
<reference evidence="1 2" key="2">
    <citation type="journal article" date="2022" name="Mol. Ecol. Resour.">
        <title>The genomes of chicory, endive, great burdock and yacon provide insights into Asteraceae paleo-polyploidization history and plant inulin production.</title>
        <authorList>
            <person name="Fan W."/>
            <person name="Wang S."/>
            <person name="Wang H."/>
            <person name="Wang A."/>
            <person name="Jiang F."/>
            <person name="Liu H."/>
            <person name="Zhao H."/>
            <person name="Xu D."/>
            <person name="Zhang Y."/>
        </authorList>
    </citation>
    <scope>NUCLEOTIDE SEQUENCE [LARGE SCALE GENOMIC DNA]</scope>
    <source>
        <strain evidence="2">cv. Punajuju</strain>
        <tissue evidence="1">Leaves</tissue>
    </source>
</reference>